<evidence type="ECO:0000256" key="6">
    <source>
        <dbReference type="ARBA" id="ARBA00018421"/>
    </source>
</evidence>
<keyword evidence="8" id="KW-0378">Hydrolase</keyword>
<evidence type="ECO:0000256" key="2">
    <source>
        <dbReference type="ARBA" id="ARBA00004496"/>
    </source>
</evidence>
<evidence type="ECO:0000259" key="10">
    <source>
        <dbReference type="Pfam" id="PF19283"/>
    </source>
</evidence>
<dbReference type="PANTHER" id="PTHR42776:SF4">
    <property type="entry name" value="ACYLAMINO-ACID-RELEASING ENZYME"/>
    <property type="match status" value="1"/>
</dbReference>
<comment type="catalytic activity">
    <reaction evidence="1">
        <text>Cleavage of an N-acetyl or N-formyl amino acid from the N-terminus of a polypeptide.</text>
        <dbReference type="EC" id="3.4.19.1"/>
    </reaction>
</comment>
<dbReference type="InterPro" id="IPR029058">
    <property type="entry name" value="AB_hydrolase_fold"/>
</dbReference>
<evidence type="ECO:0000259" key="9">
    <source>
        <dbReference type="Pfam" id="PF00326"/>
    </source>
</evidence>
<protein>
    <recommendedName>
        <fullName evidence="6">Acylamino-acid-releasing enzyme</fullName>
        <ecNumber evidence="5">3.4.19.1</ecNumber>
    </recommendedName>
</protein>
<dbReference type="InterPro" id="IPR011042">
    <property type="entry name" value="6-blade_b-propeller_TolB-like"/>
</dbReference>
<comment type="subcellular location">
    <subcellularLocation>
        <location evidence="2">Cytoplasm</location>
    </subcellularLocation>
</comment>
<reference evidence="11" key="1">
    <citation type="submission" date="2014-03" db="EMBL/GenBank/DDBJ databases">
        <title>The sialotranscriptome of Amblyomma triste, Amblyomma parvum and Amblyomma cajennense ticks, uncovered by 454-based RNA-seq.</title>
        <authorList>
            <person name="Garcia G.R."/>
            <person name="Gardinassi L.G."/>
            <person name="Ribeiro J.M."/>
            <person name="Anatriello E."/>
            <person name="Ferreira B.R."/>
            <person name="Moreira H.N."/>
            <person name="Mafra C."/>
            <person name="Olegario M.M."/>
            <person name="Szabo P.J."/>
            <person name="Miranda-Santos I.K."/>
            <person name="Maruyama S.R."/>
        </authorList>
    </citation>
    <scope>NUCLEOTIDE SEQUENCE</scope>
    <source>
        <strain evidence="11">Mato Grasso do Sul</strain>
        <tissue evidence="11">Salivary glands</tissue>
    </source>
</reference>
<dbReference type="InterPro" id="IPR001375">
    <property type="entry name" value="Peptidase_S9_cat"/>
</dbReference>
<dbReference type="PANTHER" id="PTHR42776">
    <property type="entry name" value="SERINE PEPTIDASE S9 FAMILY MEMBER"/>
    <property type="match status" value="1"/>
</dbReference>
<comment type="similarity">
    <text evidence="3">Belongs to the peptidase S9C family.</text>
</comment>
<dbReference type="GO" id="GO:0008242">
    <property type="term" value="F:omega peptidase activity"/>
    <property type="evidence" value="ECO:0007669"/>
    <property type="project" value="UniProtKB-EC"/>
</dbReference>
<evidence type="ECO:0000256" key="3">
    <source>
        <dbReference type="ARBA" id="ARBA00010040"/>
    </source>
</evidence>
<name>A0A023GNQ5_AMBTT</name>
<organism evidence="11">
    <name type="scientific">Amblyomma triste</name>
    <name type="common">Neotropical tick</name>
    <dbReference type="NCBI Taxonomy" id="251400"/>
    <lineage>
        <taxon>Eukaryota</taxon>
        <taxon>Metazoa</taxon>
        <taxon>Ecdysozoa</taxon>
        <taxon>Arthropoda</taxon>
        <taxon>Chelicerata</taxon>
        <taxon>Arachnida</taxon>
        <taxon>Acari</taxon>
        <taxon>Parasitiformes</taxon>
        <taxon>Ixodida</taxon>
        <taxon>Ixodoidea</taxon>
        <taxon>Ixodidae</taxon>
        <taxon>Amblyomminae</taxon>
        <taxon>Amblyomma</taxon>
    </lineage>
</organism>
<keyword evidence="7" id="KW-0963">Cytoplasm</keyword>
<evidence type="ECO:0000256" key="7">
    <source>
        <dbReference type="ARBA" id="ARBA00022490"/>
    </source>
</evidence>
<evidence type="ECO:0000256" key="8">
    <source>
        <dbReference type="ARBA" id="ARBA00022801"/>
    </source>
</evidence>
<dbReference type="SUPFAM" id="SSF53474">
    <property type="entry name" value="alpha/beta-Hydrolases"/>
    <property type="match status" value="1"/>
</dbReference>
<dbReference type="EMBL" id="GBBM01000575">
    <property type="protein sequence ID" value="JAC34843.1"/>
    <property type="molecule type" value="mRNA"/>
</dbReference>
<evidence type="ECO:0000256" key="4">
    <source>
        <dbReference type="ARBA" id="ARBA00011881"/>
    </source>
</evidence>
<dbReference type="Gene3D" id="3.40.50.1820">
    <property type="entry name" value="alpha/beta hydrolase"/>
    <property type="match status" value="1"/>
</dbReference>
<dbReference type="AlphaFoldDB" id="A0A023GNQ5"/>
<accession>A0A023GNQ5</accession>
<dbReference type="GO" id="GO:0005737">
    <property type="term" value="C:cytoplasm"/>
    <property type="evidence" value="ECO:0007669"/>
    <property type="project" value="UniProtKB-SubCell"/>
</dbReference>
<dbReference type="Pfam" id="PF00326">
    <property type="entry name" value="Peptidase_S9"/>
    <property type="match status" value="1"/>
</dbReference>
<proteinExistence type="evidence at transcript level"/>
<sequence>MAKESAAVNVSNIVSLYREIARVPEARDAFLSLSQDGQSLTLHTLWEVRDVEQGEQAFFSRHHLGTLDTQDRLSFQAVGHPQDCSAEVLTAFSQSGAYKAVLRKVTKNGETKQMMEFWDQNMRLDSVDLEAVGAHGKVHKSGTFSCFSWSNSENQVLYVAEKKQPKRAPYFSRTEKEDVEKGTQFLYRDSWGESQRDYLQPMLCTINVYSSAINVLENIPENVSPGQAVWAPEDAGILYIGWDTSPWKLGLVYCNNRRSRLYYYEFESDTTVTIGEINKSIYSPRFSPDGNTLVYLQTEVGGPHFQACQLVKCNWETKQAVVVVDRVTTPIGNEFPGLYLNALPNNCFAADGNSVVLSSAWHSKWEVVGINLTYGEVTKLSKDETVGCWQVLTVKDNYIVACLSALNSTPHVMVGTLTPGGGVNSWVPIEPDDNKVSGISWYILQFSPPEETHVIFEATLVTPKNETDLPLIVWPHGGPHSSFHAGFDLYPILFVKCGFAVLLVNYRGSKGFGEDNLRSLLGKIGQQDVFDVQCAAEVAAQRDEINPDKMLIFGGSHGGFLACHAIGQFPSFYRAAVVRNPVVDLSSMDGTDIPDWRCVESGVVPDYKAGYVLEPKHLEQMWNKSPMKYINNVRVPTLFMLGENDQRVPMTQGMKFYKSLLAQDVTAQMYLYDDNHALSKVNVEADMFVNIVLWFKKFIN</sequence>
<evidence type="ECO:0000256" key="5">
    <source>
        <dbReference type="ARBA" id="ARBA00012917"/>
    </source>
</evidence>
<feature type="domain" description="Peptidase S9 prolyl oligopeptidase catalytic" evidence="9">
    <location>
        <begin position="488"/>
        <end position="699"/>
    </location>
</feature>
<feature type="domain" description="Acylamino-acid-releasing enzyme N-terminal" evidence="10">
    <location>
        <begin position="14"/>
        <end position="419"/>
    </location>
</feature>
<dbReference type="Gene3D" id="2.120.10.30">
    <property type="entry name" value="TolB, C-terminal domain"/>
    <property type="match status" value="1"/>
</dbReference>
<dbReference type="EC" id="3.4.19.1" evidence="5"/>
<dbReference type="GO" id="GO:0006508">
    <property type="term" value="P:proteolysis"/>
    <property type="evidence" value="ECO:0007669"/>
    <property type="project" value="InterPro"/>
</dbReference>
<dbReference type="GO" id="GO:0004252">
    <property type="term" value="F:serine-type endopeptidase activity"/>
    <property type="evidence" value="ECO:0007669"/>
    <property type="project" value="TreeGrafter"/>
</dbReference>
<dbReference type="Pfam" id="PF19283">
    <property type="entry name" value="APEH_N"/>
    <property type="match status" value="1"/>
</dbReference>
<evidence type="ECO:0000313" key="11">
    <source>
        <dbReference type="EMBL" id="JAC34843.1"/>
    </source>
</evidence>
<dbReference type="FunFam" id="3.40.50.1820:FF:000043">
    <property type="entry name" value="acylamino-acid-releasing enzyme"/>
    <property type="match status" value="1"/>
</dbReference>
<dbReference type="InterPro" id="IPR045550">
    <property type="entry name" value="AARE_N"/>
</dbReference>
<comment type="subunit">
    <text evidence="4">Homotetramer.</text>
</comment>
<dbReference type="SUPFAM" id="SSF82171">
    <property type="entry name" value="DPP6 N-terminal domain-like"/>
    <property type="match status" value="1"/>
</dbReference>
<evidence type="ECO:0000256" key="1">
    <source>
        <dbReference type="ARBA" id="ARBA00000721"/>
    </source>
</evidence>